<keyword evidence="2" id="KW-1185">Reference proteome</keyword>
<evidence type="ECO:0000313" key="1">
    <source>
        <dbReference type="EMBL" id="KAK5994844.1"/>
    </source>
</evidence>
<protein>
    <submittedName>
        <fullName evidence="1">Uncharacterized protein</fullName>
    </submittedName>
</protein>
<sequence>MLNGVKCSDIHPWDILIDEQRWPGKIRLIGYIDLFFLIQYSGESRFERGLVIYKDDQVIRDLLRNSGVEAKKINLEPISSTGAEEEEIRRGVIQHGVPRLIVDVIRIGAISTAELVSKVKNDLIGGSSIDVATGKTMTALTAKSPHNLVLSAVET</sequence>
<accession>A0ABR0SRU6</accession>
<dbReference type="Proteomes" id="UP001338125">
    <property type="component" value="Unassembled WGS sequence"/>
</dbReference>
<organism evidence="1 2">
    <name type="scientific">Cladobotryum mycophilum</name>
    <dbReference type="NCBI Taxonomy" id="491253"/>
    <lineage>
        <taxon>Eukaryota</taxon>
        <taxon>Fungi</taxon>
        <taxon>Dikarya</taxon>
        <taxon>Ascomycota</taxon>
        <taxon>Pezizomycotina</taxon>
        <taxon>Sordariomycetes</taxon>
        <taxon>Hypocreomycetidae</taxon>
        <taxon>Hypocreales</taxon>
        <taxon>Hypocreaceae</taxon>
        <taxon>Cladobotryum</taxon>
    </lineage>
</organism>
<gene>
    <name evidence="1" type="ORF">PT974_03230</name>
</gene>
<name>A0ABR0SRU6_9HYPO</name>
<reference evidence="1 2" key="1">
    <citation type="submission" date="2024-01" db="EMBL/GenBank/DDBJ databases">
        <title>Complete genome of Cladobotryum mycophilum ATHUM6906.</title>
        <authorList>
            <person name="Christinaki A.C."/>
            <person name="Myridakis A.I."/>
            <person name="Kouvelis V.N."/>
        </authorList>
    </citation>
    <scope>NUCLEOTIDE SEQUENCE [LARGE SCALE GENOMIC DNA]</scope>
    <source>
        <strain evidence="1 2">ATHUM6906</strain>
    </source>
</reference>
<proteinExistence type="predicted"/>
<evidence type="ECO:0000313" key="2">
    <source>
        <dbReference type="Proteomes" id="UP001338125"/>
    </source>
</evidence>
<dbReference type="EMBL" id="JAVFKD010000004">
    <property type="protein sequence ID" value="KAK5994844.1"/>
    <property type="molecule type" value="Genomic_DNA"/>
</dbReference>
<comment type="caution">
    <text evidence="1">The sequence shown here is derived from an EMBL/GenBank/DDBJ whole genome shotgun (WGS) entry which is preliminary data.</text>
</comment>